<keyword evidence="1" id="KW-0732">Signal</keyword>
<keyword evidence="3" id="KW-1185">Reference proteome</keyword>
<dbReference type="RefSeq" id="WP_077409744.1">
    <property type="nucleotide sequence ID" value="NZ_JBHRTS010000001.1"/>
</dbReference>
<accession>A0ABV7J888</accession>
<dbReference type="EMBL" id="JBHRTS010000001">
    <property type="protein sequence ID" value="MFC3193090.1"/>
    <property type="molecule type" value="Genomic_DNA"/>
</dbReference>
<proteinExistence type="predicted"/>
<comment type="caution">
    <text evidence="2">The sequence shown here is derived from an EMBL/GenBank/DDBJ whole genome shotgun (WGS) entry which is preliminary data.</text>
</comment>
<evidence type="ECO:0000313" key="3">
    <source>
        <dbReference type="Proteomes" id="UP001595533"/>
    </source>
</evidence>
<evidence type="ECO:0000313" key="2">
    <source>
        <dbReference type="EMBL" id="MFC3193090.1"/>
    </source>
</evidence>
<sequence>MNIKNLKLTLIITCSLLSASAMAGFDITRMTTVVDDFSGSYTVTRSGRLENMNFSGNTLTEFNQFHPGTNDNNAALTGVISKTITRGGGQLNTSADGEFTVSTDDNSHAVSFTGLEVFADADGVVLSGTVTVNGTDYDAADLPEVLAGLLRRVFWLTRR</sequence>
<feature type="chain" id="PRO_5045337189" evidence="1">
    <location>
        <begin position="24"/>
        <end position="159"/>
    </location>
</feature>
<reference evidence="3" key="1">
    <citation type="journal article" date="2019" name="Int. J. Syst. Evol. Microbiol.">
        <title>The Global Catalogue of Microorganisms (GCM) 10K type strain sequencing project: providing services to taxonomists for standard genome sequencing and annotation.</title>
        <authorList>
            <consortium name="The Broad Institute Genomics Platform"/>
            <consortium name="The Broad Institute Genome Sequencing Center for Infectious Disease"/>
            <person name="Wu L."/>
            <person name="Ma J."/>
        </authorList>
    </citation>
    <scope>NUCLEOTIDE SEQUENCE [LARGE SCALE GENOMIC DNA]</scope>
    <source>
        <strain evidence="3">KCTC 42953</strain>
    </source>
</reference>
<evidence type="ECO:0000256" key="1">
    <source>
        <dbReference type="SAM" id="SignalP"/>
    </source>
</evidence>
<gene>
    <name evidence="2" type="ORF">ACFODZ_02435</name>
</gene>
<name>A0ABV7J888_9GAMM</name>
<feature type="signal peptide" evidence="1">
    <location>
        <begin position="1"/>
        <end position="23"/>
    </location>
</feature>
<organism evidence="2 3">
    <name type="scientific">Marinicella sediminis</name>
    <dbReference type="NCBI Taxonomy" id="1792834"/>
    <lineage>
        <taxon>Bacteria</taxon>
        <taxon>Pseudomonadati</taxon>
        <taxon>Pseudomonadota</taxon>
        <taxon>Gammaproteobacteria</taxon>
        <taxon>Lysobacterales</taxon>
        <taxon>Marinicellaceae</taxon>
        <taxon>Marinicella</taxon>
    </lineage>
</organism>
<dbReference type="Proteomes" id="UP001595533">
    <property type="component" value="Unassembled WGS sequence"/>
</dbReference>
<protein>
    <submittedName>
        <fullName evidence="2">Uncharacterized protein</fullName>
    </submittedName>
</protein>